<reference evidence="3" key="2">
    <citation type="submission" date="2009-11" db="EMBL/GenBank/DDBJ databases">
        <title>The Genome Sequence of Allomyces macrogynus strain ATCC 38327.</title>
        <authorList>
            <consortium name="The Broad Institute Genome Sequencing Platform"/>
            <person name="Russ C."/>
            <person name="Cuomo C."/>
            <person name="Shea T."/>
            <person name="Young S.K."/>
            <person name="Zeng Q."/>
            <person name="Koehrsen M."/>
            <person name="Haas B."/>
            <person name="Borodovsky M."/>
            <person name="Guigo R."/>
            <person name="Alvarado L."/>
            <person name="Berlin A."/>
            <person name="Borenstein D."/>
            <person name="Chen Z."/>
            <person name="Engels R."/>
            <person name="Freedman E."/>
            <person name="Gellesch M."/>
            <person name="Goldberg J."/>
            <person name="Griggs A."/>
            <person name="Gujja S."/>
            <person name="Heiman D."/>
            <person name="Hepburn T."/>
            <person name="Howarth C."/>
            <person name="Jen D."/>
            <person name="Larson L."/>
            <person name="Lewis B."/>
            <person name="Mehta T."/>
            <person name="Park D."/>
            <person name="Pearson M."/>
            <person name="Roberts A."/>
            <person name="Saif S."/>
            <person name="Shenoy N."/>
            <person name="Sisk P."/>
            <person name="Stolte C."/>
            <person name="Sykes S."/>
            <person name="Walk T."/>
            <person name="White J."/>
            <person name="Yandava C."/>
            <person name="Burger G."/>
            <person name="Gray M.W."/>
            <person name="Holland P.W.H."/>
            <person name="King N."/>
            <person name="Lang F.B.F."/>
            <person name="Roger A.J."/>
            <person name="Ruiz-Trillo I."/>
            <person name="Lander E."/>
            <person name="Nusbaum C."/>
        </authorList>
    </citation>
    <scope>NUCLEOTIDE SEQUENCE [LARGE SCALE GENOMIC DNA]</scope>
    <source>
        <strain evidence="3">ATCC 38327</strain>
    </source>
</reference>
<feature type="compositionally biased region" description="Polar residues" evidence="1">
    <location>
        <begin position="26"/>
        <end position="36"/>
    </location>
</feature>
<feature type="compositionally biased region" description="Pro residues" evidence="1">
    <location>
        <begin position="146"/>
        <end position="155"/>
    </location>
</feature>
<dbReference type="AlphaFoldDB" id="A0A0L0SV18"/>
<sequence>MLAAAAPPSPAGTTRSAGVASPLIRSPTSKHASSPNLGARALAAARRGLPRLLLPKWAAIGSTSKDAHHGAPTIPSPPDSDASDSEPESGTRSKSRSTKSTEFEPAKALQSLHTDFDWQSPSSSSSAPDASAERGVVIRTSAPKPAIAPPSPTPSSCPSSPDLVATRPTRRVQFATSPPTVHLVDPCFDRTHDDPDTHHRRGQRAMRLTFRDLAELLALRSVVRAQHARAHAPGHPMPATGICDHSVCGCGLVVKDVDVPVAVARAVPSLLEMEVGA</sequence>
<proteinExistence type="predicted"/>
<dbReference type="VEuPathDB" id="FungiDB:AMAG_11505"/>
<name>A0A0L0SV18_ALLM3</name>
<evidence type="ECO:0000313" key="3">
    <source>
        <dbReference type="Proteomes" id="UP000054350"/>
    </source>
</evidence>
<protein>
    <submittedName>
        <fullName evidence="2">Uncharacterized protein</fullName>
    </submittedName>
</protein>
<gene>
    <name evidence="2" type="ORF">AMAG_11505</name>
</gene>
<keyword evidence="3" id="KW-1185">Reference proteome</keyword>
<feature type="region of interest" description="Disordered" evidence="1">
    <location>
        <begin position="1"/>
        <end position="39"/>
    </location>
</feature>
<evidence type="ECO:0000313" key="2">
    <source>
        <dbReference type="EMBL" id="KNE66362.1"/>
    </source>
</evidence>
<feature type="compositionally biased region" description="Low complexity" evidence="1">
    <location>
        <begin position="120"/>
        <end position="130"/>
    </location>
</feature>
<evidence type="ECO:0000256" key="1">
    <source>
        <dbReference type="SAM" id="MobiDB-lite"/>
    </source>
</evidence>
<dbReference type="OrthoDB" id="5586865at2759"/>
<organism evidence="2 3">
    <name type="scientific">Allomyces macrogynus (strain ATCC 38327)</name>
    <name type="common">Allomyces javanicus var. macrogynus</name>
    <dbReference type="NCBI Taxonomy" id="578462"/>
    <lineage>
        <taxon>Eukaryota</taxon>
        <taxon>Fungi</taxon>
        <taxon>Fungi incertae sedis</taxon>
        <taxon>Blastocladiomycota</taxon>
        <taxon>Blastocladiomycetes</taxon>
        <taxon>Blastocladiales</taxon>
        <taxon>Blastocladiaceae</taxon>
        <taxon>Allomyces</taxon>
    </lineage>
</organism>
<accession>A0A0L0SV18</accession>
<feature type="region of interest" description="Disordered" evidence="1">
    <location>
        <begin position="62"/>
        <end position="164"/>
    </location>
</feature>
<reference evidence="2 3" key="1">
    <citation type="submission" date="2009-11" db="EMBL/GenBank/DDBJ databases">
        <title>Annotation of Allomyces macrogynus ATCC 38327.</title>
        <authorList>
            <consortium name="The Broad Institute Genome Sequencing Platform"/>
            <person name="Russ C."/>
            <person name="Cuomo C."/>
            <person name="Burger G."/>
            <person name="Gray M.W."/>
            <person name="Holland P.W.H."/>
            <person name="King N."/>
            <person name="Lang F.B.F."/>
            <person name="Roger A.J."/>
            <person name="Ruiz-Trillo I."/>
            <person name="Young S.K."/>
            <person name="Zeng Q."/>
            <person name="Gargeya S."/>
            <person name="Fitzgerald M."/>
            <person name="Haas B."/>
            <person name="Abouelleil A."/>
            <person name="Alvarado L."/>
            <person name="Arachchi H.M."/>
            <person name="Berlin A."/>
            <person name="Chapman S.B."/>
            <person name="Gearin G."/>
            <person name="Goldberg J."/>
            <person name="Griggs A."/>
            <person name="Gujja S."/>
            <person name="Hansen M."/>
            <person name="Heiman D."/>
            <person name="Howarth C."/>
            <person name="Larimer J."/>
            <person name="Lui A."/>
            <person name="MacDonald P.J.P."/>
            <person name="McCowen C."/>
            <person name="Montmayeur A."/>
            <person name="Murphy C."/>
            <person name="Neiman D."/>
            <person name="Pearson M."/>
            <person name="Priest M."/>
            <person name="Roberts A."/>
            <person name="Saif S."/>
            <person name="Shea T."/>
            <person name="Sisk P."/>
            <person name="Stolte C."/>
            <person name="Sykes S."/>
            <person name="Wortman J."/>
            <person name="Nusbaum C."/>
            <person name="Birren B."/>
        </authorList>
    </citation>
    <scope>NUCLEOTIDE SEQUENCE [LARGE SCALE GENOMIC DNA]</scope>
    <source>
        <strain evidence="2 3">ATCC 38327</strain>
    </source>
</reference>
<dbReference type="Proteomes" id="UP000054350">
    <property type="component" value="Unassembled WGS sequence"/>
</dbReference>
<dbReference type="EMBL" id="GG745350">
    <property type="protein sequence ID" value="KNE66362.1"/>
    <property type="molecule type" value="Genomic_DNA"/>
</dbReference>